<name>A0A1Y2NU80_STRFR</name>
<organism evidence="2 3">
    <name type="scientific">Streptomyces fradiae ATCC 10745 = DSM 40063</name>
    <dbReference type="NCBI Taxonomy" id="1319510"/>
    <lineage>
        <taxon>Bacteria</taxon>
        <taxon>Bacillati</taxon>
        <taxon>Actinomycetota</taxon>
        <taxon>Actinomycetes</taxon>
        <taxon>Kitasatosporales</taxon>
        <taxon>Streptomycetaceae</taxon>
        <taxon>Streptomyces</taxon>
    </lineage>
</organism>
<protein>
    <submittedName>
        <fullName evidence="2">Uncharacterized protein</fullName>
    </submittedName>
</protein>
<reference evidence="2 3" key="1">
    <citation type="submission" date="2016-09" db="EMBL/GenBank/DDBJ databases">
        <title>Streptomyces fradiae DSM40063, a candidate organism with high potential of specific P450 cytochromes.</title>
        <authorList>
            <person name="Grumaz C."/>
            <person name="Vainshtein Y."/>
            <person name="Kirstahler P."/>
            <person name="Sohn K."/>
        </authorList>
    </citation>
    <scope>NUCLEOTIDE SEQUENCE [LARGE SCALE GENOMIC DNA]</scope>
    <source>
        <strain evidence="2 3">DSM 40063</strain>
    </source>
</reference>
<dbReference type="Proteomes" id="UP000194318">
    <property type="component" value="Unassembled WGS sequence"/>
</dbReference>
<feature type="compositionally biased region" description="Basic and acidic residues" evidence="1">
    <location>
        <begin position="71"/>
        <end position="83"/>
    </location>
</feature>
<accession>A0A1Y2NU80</accession>
<dbReference type="AlphaFoldDB" id="A0A1Y2NU80"/>
<evidence type="ECO:0000256" key="1">
    <source>
        <dbReference type="SAM" id="MobiDB-lite"/>
    </source>
</evidence>
<evidence type="ECO:0000313" key="3">
    <source>
        <dbReference type="Proteomes" id="UP000194318"/>
    </source>
</evidence>
<gene>
    <name evidence="2" type="ORF">BG846_03767</name>
</gene>
<dbReference type="EMBL" id="MIFZ01000278">
    <property type="protein sequence ID" value="OSY50599.1"/>
    <property type="molecule type" value="Genomic_DNA"/>
</dbReference>
<sequence length="113" mass="11916">MTLINSRSVRGRCPVCGGEHVACGPPSRSVPFDQRMEVAAVGEPLQEYEVTLPGGRKTTMKLNASDAERYGVLEGASGDRQESAGEASAEDTSAKSRTTSRNKARTASDKGDA</sequence>
<feature type="region of interest" description="Disordered" evidence="1">
    <location>
        <begin position="71"/>
        <end position="113"/>
    </location>
</feature>
<evidence type="ECO:0000313" key="2">
    <source>
        <dbReference type="EMBL" id="OSY50599.1"/>
    </source>
</evidence>
<comment type="caution">
    <text evidence="2">The sequence shown here is derived from an EMBL/GenBank/DDBJ whole genome shotgun (WGS) entry which is preliminary data.</text>
</comment>
<proteinExistence type="predicted"/>